<gene>
    <name evidence="4" type="ORF">HKI87_08g54310</name>
</gene>
<dbReference type="CDD" id="cd16442">
    <property type="entry name" value="BPL"/>
    <property type="match status" value="1"/>
</dbReference>
<dbReference type="AlphaFoldDB" id="A0AAX4PCD6"/>
<dbReference type="InterPro" id="IPR004408">
    <property type="entry name" value="Biotin_CoA_COase_ligase"/>
</dbReference>
<feature type="domain" description="BPL/LPL catalytic" evidence="3">
    <location>
        <begin position="113"/>
        <end position="305"/>
    </location>
</feature>
<dbReference type="SUPFAM" id="SSF55681">
    <property type="entry name" value="Class II aaRS and biotin synthetases"/>
    <property type="match status" value="1"/>
</dbReference>
<name>A0AAX4PCD6_9CHLO</name>
<evidence type="ECO:0000313" key="5">
    <source>
        <dbReference type="Proteomes" id="UP001472866"/>
    </source>
</evidence>
<dbReference type="GO" id="GO:0004077">
    <property type="term" value="F:biotin--[biotin carboxyl-carrier protein] ligase activity"/>
    <property type="evidence" value="ECO:0007669"/>
    <property type="project" value="InterPro"/>
</dbReference>
<comment type="similarity">
    <text evidence="1">Belongs to the biotin--protein ligase family.</text>
</comment>
<dbReference type="PANTHER" id="PTHR12835">
    <property type="entry name" value="BIOTIN PROTEIN LIGASE"/>
    <property type="match status" value="1"/>
</dbReference>
<keyword evidence="5" id="KW-1185">Reference proteome</keyword>
<organism evidence="4 5">
    <name type="scientific">Chloropicon roscoffensis</name>
    <dbReference type="NCBI Taxonomy" id="1461544"/>
    <lineage>
        <taxon>Eukaryota</taxon>
        <taxon>Viridiplantae</taxon>
        <taxon>Chlorophyta</taxon>
        <taxon>Chloropicophyceae</taxon>
        <taxon>Chloropicales</taxon>
        <taxon>Chloropicaceae</taxon>
        <taxon>Chloropicon</taxon>
    </lineage>
</organism>
<dbReference type="Gene3D" id="3.30.930.10">
    <property type="entry name" value="Bira Bifunctional Protein, Domain 2"/>
    <property type="match status" value="1"/>
</dbReference>
<dbReference type="Proteomes" id="UP001472866">
    <property type="component" value="Chromosome 08"/>
</dbReference>
<keyword evidence="2 4" id="KW-0436">Ligase</keyword>
<protein>
    <submittedName>
        <fullName evidence="4">Biotin--acetyl-CoA-carboxylase ligase</fullName>
    </submittedName>
</protein>
<evidence type="ECO:0000256" key="1">
    <source>
        <dbReference type="ARBA" id="ARBA00009934"/>
    </source>
</evidence>
<sequence>MLKTIVAKNTGGGLKRLYACTRLRQARGDFREPSLARSLARTRAATTMAEAGNVLVLKRVRRGAQDALGGLDSADPAVPSELACGDGRLPVLDVETARGEQLPSFDLKAFEGHLLSQGSGEAEGGWTVLAGRQVASTQRVLEENAKALPRNTVVVADTQTQGKGRAGNAWVSPEGCLMCSVYCHVAMEGRKLPLLQYATTLAVVESLEALRGPAPAEGRANFASIKWPNDIYVRGTKVGGVLCQTVYRGSGAFQLIAGIGVNVDNDEPTFCVNQVLRELGEREIAREELLALMLPRLLRFYRIIAEESFAPLLRDYYGFWLHSGQKLKVKGDASVRGDTAGSEEHKDVVVTGLSDDGFLLAEDENRAVMELYPDGNSLDLMSGLVFKKKSRS</sequence>
<dbReference type="NCBIfam" id="TIGR00121">
    <property type="entry name" value="birA_ligase"/>
    <property type="match status" value="1"/>
</dbReference>
<proteinExistence type="inferred from homology"/>
<evidence type="ECO:0000256" key="2">
    <source>
        <dbReference type="ARBA" id="ARBA00022598"/>
    </source>
</evidence>
<evidence type="ECO:0000259" key="3">
    <source>
        <dbReference type="PROSITE" id="PS51733"/>
    </source>
</evidence>
<accession>A0AAX4PCD6</accession>
<dbReference type="InterPro" id="IPR045864">
    <property type="entry name" value="aa-tRNA-synth_II/BPL/LPL"/>
</dbReference>
<dbReference type="PROSITE" id="PS51733">
    <property type="entry name" value="BPL_LPL_CATALYTIC"/>
    <property type="match status" value="1"/>
</dbReference>
<dbReference type="EMBL" id="CP151508">
    <property type="protein sequence ID" value="WZN63878.1"/>
    <property type="molecule type" value="Genomic_DNA"/>
</dbReference>
<dbReference type="InterPro" id="IPR004143">
    <property type="entry name" value="BPL_LPL_catalytic"/>
</dbReference>
<dbReference type="PANTHER" id="PTHR12835:SF5">
    <property type="entry name" value="BIOTIN--PROTEIN LIGASE"/>
    <property type="match status" value="1"/>
</dbReference>
<dbReference type="Pfam" id="PF03099">
    <property type="entry name" value="BPL_LplA_LipB"/>
    <property type="match status" value="1"/>
</dbReference>
<reference evidence="4 5" key="1">
    <citation type="submission" date="2024-03" db="EMBL/GenBank/DDBJ databases">
        <title>Complete genome sequence of the green alga Chloropicon roscoffensis RCC1871.</title>
        <authorList>
            <person name="Lemieux C."/>
            <person name="Pombert J.-F."/>
            <person name="Otis C."/>
            <person name="Turmel M."/>
        </authorList>
    </citation>
    <scope>NUCLEOTIDE SEQUENCE [LARGE SCALE GENOMIC DNA]</scope>
    <source>
        <strain evidence="4 5">RCC1871</strain>
    </source>
</reference>
<evidence type="ECO:0000313" key="4">
    <source>
        <dbReference type="EMBL" id="WZN63878.1"/>
    </source>
</evidence>
<dbReference type="GO" id="GO:0005737">
    <property type="term" value="C:cytoplasm"/>
    <property type="evidence" value="ECO:0007669"/>
    <property type="project" value="TreeGrafter"/>
</dbReference>